<dbReference type="SUPFAM" id="SSF48334">
    <property type="entry name" value="DNA repair protein MutS, domain III"/>
    <property type="match status" value="1"/>
</dbReference>
<keyword evidence="1" id="KW-0547">Nucleotide-binding</keyword>
<dbReference type="SUPFAM" id="SSF52540">
    <property type="entry name" value="P-loop containing nucleoside triphosphate hydrolases"/>
    <property type="match status" value="1"/>
</dbReference>
<feature type="domain" description="DNA mismatch repair proteins mutS family" evidence="4">
    <location>
        <begin position="255"/>
        <end position="445"/>
    </location>
</feature>
<reference key="1">
    <citation type="submission" date="2010-11" db="EMBL/GenBank/DDBJ databases">
        <title>The complete genome of Bacteroides helcogenes P 36-108.</title>
        <authorList>
            <consortium name="US DOE Joint Genome Institute (JGI-PGF)"/>
            <person name="Lucas S."/>
            <person name="Copeland A."/>
            <person name="Lapidus A."/>
            <person name="Bruce D."/>
            <person name="Goodwin L."/>
            <person name="Pitluck S."/>
            <person name="Kyrpides N."/>
            <person name="Mavromatis K."/>
            <person name="Ivanova N."/>
            <person name="Zeytun A."/>
            <person name="Brettin T."/>
            <person name="Detter J.C."/>
            <person name="Tapia R."/>
            <person name="Han C."/>
            <person name="Land M."/>
            <person name="Hauser L."/>
            <person name="Markowitz V."/>
            <person name="Cheng J.-F."/>
            <person name="Hugenholtz P."/>
            <person name="Woyke T."/>
            <person name="Wu D."/>
            <person name="Gronow S."/>
            <person name="Wellnitz S."/>
            <person name="Brambilla E."/>
            <person name="Klenk H.-P."/>
            <person name="Eisen J.A."/>
        </authorList>
    </citation>
    <scope>NUCLEOTIDE SEQUENCE</scope>
    <source>
        <strain>P 36-108</strain>
    </source>
</reference>
<accession>E6SVP2</accession>
<dbReference type="GO" id="GO:0006298">
    <property type="term" value="P:mismatch repair"/>
    <property type="evidence" value="ECO:0007669"/>
    <property type="project" value="InterPro"/>
</dbReference>
<evidence type="ECO:0000313" key="5">
    <source>
        <dbReference type="EMBL" id="ADV43503.1"/>
    </source>
</evidence>
<keyword evidence="2" id="KW-0067">ATP-binding</keyword>
<dbReference type="InterPro" id="IPR045076">
    <property type="entry name" value="MutS"/>
</dbReference>
<evidence type="ECO:0000313" key="6">
    <source>
        <dbReference type="Proteomes" id="UP000008630"/>
    </source>
</evidence>
<dbReference type="InterPro" id="IPR000432">
    <property type="entry name" value="DNA_mismatch_repair_MutS_C"/>
</dbReference>
<dbReference type="KEGG" id="bhl:Bache_1498"/>
<dbReference type="Gene3D" id="3.40.50.300">
    <property type="entry name" value="P-loop containing nucleotide triphosphate hydrolases"/>
    <property type="match status" value="1"/>
</dbReference>
<dbReference type="STRING" id="693979.Bache_1498"/>
<proteinExistence type="predicted"/>
<keyword evidence="3" id="KW-0238">DNA-binding</keyword>
<dbReference type="Pfam" id="PF00488">
    <property type="entry name" value="MutS_V"/>
    <property type="match status" value="1"/>
</dbReference>
<dbReference type="eggNOG" id="COG0249">
    <property type="taxonomic scope" value="Bacteria"/>
</dbReference>
<sequence length="453" mass="52064">MNYVATDKQTMIDLNIQDGVYGERVLGSIYQNTDTKKGKRLMMHWIANPLSDIELICKRQEAIAWGHLPELPLNEEELDFLEYYLDYRERLSPKGAFLSFINKVDRIFKPESSRYVITRGVALVVKLFVRLYDFRIHLPENSPVLIKEFAGMVGASLSCSDLKKVLEEHADGKAMSDYTIDRYDYLFRQERLDIIRGLLDIVYQWDVLRTAHWLAVERNYCCRPIMTKEMRLSVSGFLHPFLQEGQKNDWSMSKGNVAIFTGSNMAGKSTTLKALASIIWLAHCGLPVPVESMICPVYEGLYTSINLPDSLRDGRSHFLAEVLRIKEVLLQARSGKRCLVVLDEMFRGTNAQDAFEASVAVNGLLIKYTSCHFLISTHIVEYARYFEQNPSCSFFYMESRIAGDHFICSHRLRTGISESRVGYWLVKKELGCSPDVYDFSANCNDIQQRNRQE</sequence>
<protein>
    <submittedName>
        <fullName evidence="5">DNA mismatch repair protein MutS domain protein</fullName>
    </submittedName>
</protein>
<dbReference type="RefSeq" id="WP_013547097.1">
    <property type="nucleotide sequence ID" value="NC_014933.1"/>
</dbReference>
<dbReference type="GO" id="GO:0140664">
    <property type="term" value="F:ATP-dependent DNA damage sensor activity"/>
    <property type="evidence" value="ECO:0007669"/>
    <property type="project" value="InterPro"/>
</dbReference>
<evidence type="ECO:0000256" key="3">
    <source>
        <dbReference type="ARBA" id="ARBA00023125"/>
    </source>
</evidence>
<dbReference type="HOGENOM" id="CLU_629554_0_0_10"/>
<dbReference type="InterPro" id="IPR027417">
    <property type="entry name" value="P-loop_NTPase"/>
</dbReference>
<dbReference type="InterPro" id="IPR036187">
    <property type="entry name" value="DNA_mismatch_repair_MutS_sf"/>
</dbReference>
<dbReference type="PANTHER" id="PTHR11361:SF34">
    <property type="entry name" value="DNA MISMATCH REPAIR PROTEIN MSH1, MITOCHONDRIAL"/>
    <property type="match status" value="1"/>
</dbReference>
<keyword evidence="6" id="KW-1185">Reference proteome</keyword>
<dbReference type="Proteomes" id="UP000008630">
    <property type="component" value="Chromosome"/>
</dbReference>
<organism evidence="5 6">
    <name type="scientific">Bacteroides helcogenes (strain ATCC 35417 / DSM 20613 / JCM 6297 / CCUG 15421 / P 36-108)</name>
    <dbReference type="NCBI Taxonomy" id="693979"/>
    <lineage>
        <taxon>Bacteria</taxon>
        <taxon>Pseudomonadati</taxon>
        <taxon>Bacteroidota</taxon>
        <taxon>Bacteroidia</taxon>
        <taxon>Bacteroidales</taxon>
        <taxon>Bacteroidaceae</taxon>
        <taxon>Bacteroides</taxon>
    </lineage>
</organism>
<evidence type="ECO:0000259" key="4">
    <source>
        <dbReference type="SMART" id="SM00534"/>
    </source>
</evidence>
<evidence type="ECO:0000256" key="1">
    <source>
        <dbReference type="ARBA" id="ARBA00022741"/>
    </source>
</evidence>
<dbReference type="AlphaFoldDB" id="E6SVP2"/>
<name>E6SVP2_BACT6</name>
<gene>
    <name evidence="5" type="ordered locus">Bache_1498</name>
</gene>
<dbReference type="Gene3D" id="1.10.1420.10">
    <property type="match status" value="1"/>
</dbReference>
<evidence type="ECO:0000256" key="2">
    <source>
        <dbReference type="ARBA" id="ARBA00022840"/>
    </source>
</evidence>
<dbReference type="PANTHER" id="PTHR11361">
    <property type="entry name" value="DNA MISMATCH REPAIR PROTEIN MUTS FAMILY MEMBER"/>
    <property type="match status" value="1"/>
</dbReference>
<dbReference type="GO" id="GO:0005524">
    <property type="term" value="F:ATP binding"/>
    <property type="evidence" value="ECO:0007669"/>
    <property type="project" value="UniProtKB-KW"/>
</dbReference>
<reference evidence="5 6" key="2">
    <citation type="journal article" date="2011" name="Stand. Genomic Sci.">
        <title>Complete genome sequence of Bacteroides helcogenes type strain (P 36-108).</title>
        <authorList>
            <person name="Pati A."/>
            <person name="Gronow S."/>
            <person name="Zeytun A."/>
            <person name="Lapidus A."/>
            <person name="Nolan M."/>
            <person name="Hammon N."/>
            <person name="Deshpande S."/>
            <person name="Cheng J.F."/>
            <person name="Tapia R."/>
            <person name="Han C."/>
            <person name="Goodwin L."/>
            <person name="Pitluck S."/>
            <person name="Liolios K."/>
            <person name="Pagani I."/>
            <person name="Ivanova N."/>
            <person name="Mavromatis K."/>
            <person name="Chen A."/>
            <person name="Palaniappan K."/>
            <person name="Land M."/>
            <person name="Hauser L."/>
            <person name="Chang Y.J."/>
            <person name="Jeffries C.D."/>
            <person name="Detter J.C."/>
            <person name="Brambilla E."/>
            <person name="Rohde M."/>
            <person name="Goker M."/>
            <person name="Woyke T."/>
            <person name="Bristow J."/>
            <person name="Eisen J.A."/>
            <person name="Markowitz V."/>
            <person name="Hugenholtz P."/>
            <person name="Kyrpides N.C."/>
            <person name="Klenk H.P."/>
            <person name="Lucas S."/>
        </authorList>
    </citation>
    <scope>NUCLEOTIDE SEQUENCE [LARGE SCALE GENOMIC DNA]</scope>
    <source>
        <strain evidence="6">ATCC 35417 / DSM 20613 / JCM 6297 / CCUG 15421 / P 36-108</strain>
    </source>
</reference>
<dbReference type="OrthoDB" id="9802448at2"/>
<dbReference type="SMART" id="SM00534">
    <property type="entry name" value="MUTSac"/>
    <property type="match status" value="1"/>
</dbReference>
<dbReference type="GO" id="GO:0030983">
    <property type="term" value="F:mismatched DNA binding"/>
    <property type="evidence" value="ECO:0007669"/>
    <property type="project" value="InterPro"/>
</dbReference>
<dbReference type="EMBL" id="CP002352">
    <property type="protein sequence ID" value="ADV43503.1"/>
    <property type="molecule type" value="Genomic_DNA"/>
</dbReference>